<keyword evidence="3" id="KW-1185">Reference proteome</keyword>
<protein>
    <submittedName>
        <fullName evidence="2">Uncharacterized protein</fullName>
    </submittedName>
</protein>
<evidence type="ECO:0000313" key="2">
    <source>
        <dbReference type="EMBL" id="SCW79171.1"/>
    </source>
</evidence>
<evidence type="ECO:0000313" key="3">
    <source>
        <dbReference type="Proteomes" id="UP000198601"/>
    </source>
</evidence>
<dbReference type="STRING" id="624147.SAMN04487970_104828"/>
<name>A0A1G4TCV0_9BACL</name>
<dbReference type="AlphaFoldDB" id="A0A1G4TCV0"/>
<feature type="region of interest" description="Disordered" evidence="1">
    <location>
        <begin position="14"/>
        <end position="43"/>
    </location>
</feature>
<reference evidence="3" key="1">
    <citation type="submission" date="2016-10" db="EMBL/GenBank/DDBJ databases">
        <authorList>
            <person name="Varghese N."/>
            <person name="Submissions S."/>
        </authorList>
    </citation>
    <scope>NUCLEOTIDE SEQUENCE [LARGE SCALE GENOMIC DNA]</scope>
    <source>
        <strain evidence="3">CGMCC 1.8946</strain>
    </source>
</reference>
<dbReference type="Proteomes" id="UP000198601">
    <property type="component" value="Unassembled WGS sequence"/>
</dbReference>
<accession>A0A1G4TCV0</accession>
<organism evidence="2 3">
    <name type="scientific">Paenibacillus tianmuensis</name>
    <dbReference type="NCBI Taxonomy" id="624147"/>
    <lineage>
        <taxon>Bacteria</taxon>
        <taxon>Bacillati</taxon>
        <taxon>Bacillota</taxon>
        <taxon>Bacilli</taxon>
        <taxon>Bacillales</taxon>
        <taxon>Paenibacillaceae</taxon>
        <taxon>Paenibacillus</taxon>
    </lineage>
</organism>
<sequence>MHHLFSSGGNKFYKGMMTMPERPPKRDQTYGVGKEPTDRPIIPLPKETLEDRDAMLAAQKERQSWIDEAYEDFVKNGGLEHLPGFGKPLTVPTGDAWSSLLKQAKVEHPWVMLRKEIGSLMKKAMNQMAKSPFDPEIDALIEDANKQIAELNRQAPSLSMHRSRLSRDNLHEQYDRWYADK</sequence>
<gene>
    <name evidence="2" type="ORF">SAMN04487970_104828</name>
</gene>
<dbReference type="EMBL" id="FMTT01000048">
    <property type="protein sequence ID" value="SCW79171.1"/>
    <property type="molecule type" value="Genomic_DNA"/>
</dbReference>
<evidence type="ECO:0000256" key="1">
    <source>
        <dbReference type="SAM" id="MobiDB-lite"/>
    </source>
</evidence>
<proteinExistence type="predicted"/>